<keyword evidence="3" id="KW-0547">Nucleotide-binding</keyword>
<evidence type="ECO:0000256" key="1">
    <source>
        <dbReference type="ARBA" id="ARBA00022448"/>
    </source>
</evidence>
<dbReference type="OrthoDB" id="6500128at2759"/>
<dbReference type="InterPro" id="IPR050173">
    <property type="entry name" value="ABC_transporter_C-like"/>
</dbReference>
<dbReference type="SUPFAM" id="SSF52540">
    <property type="entry name" value="P-loop containing nucleoside triphosphate hydrolases"/>
    <property type="match status" value="1"/>
</dbReference>
<dbReference type="InterPro" id="IPR027417">
    <property type="entry name" value="P-loop_NTPase"/>
</dbReference>
<gene>
    <name evidence="9" type="ORF">A0O28_0082230</name>
</gene>
<keyword evidence="10" id="KW-1185">Reference proteome</keyword>
<reference evidence="9 10" key="1">
    <citation type="submission" date="2016-04" db="EMBL/GenBank/DDBJ databases">
        <title>Multiple horizontal gene transfer events from other fungi enriched the ability of the initially mycotrophic fungus Trichoderma (Ascomycota) to feed on dead plant biomass.</title>
        <authorList>
            <person name="Atanasova L."/>
            <person name="Chenthamara K."/>
            <person name="Zhang J."/>
            <person name="Grujic M."/>
            <person name="Henrissat B."/>
            <person name="Kuo A."/>
            <person name="Aertz A."/>
            <person name="Salamov A."/>
            <person name="Lipzen A."/>
            <person name="Labutti K."/>
            <person name="Barry K."/>
            <person name="Miao Y."/>
            <person name="Rahimi M.J."/>
            <person name="Shen Q."/>
            <person name="Grigoriev I.V."/>
            <person name="Kubicek C.P."/>
            <person name="Druzhinina I.S."/>
        </authorList>
    </citation>
    <scope>NUCLEOTIDE SEQUENCE [LARGE SCALE GENOMIC DNA]</scope>
    <source>
        <strain evidence="9 10">NJAU 4742</strain>
    </source>
</reference>
<accession>A0A1T3CK70</accession>
<keyword evidence="4" id="KW-0067">ATP-binding</keyword>
<dbReference type="GO" id="GO:0005524">
    <property type="term" value="F:ATP binding"/>
    <property type="evidence" value="ECO:0007669"/>
    <property type="project" value="UniProtKB-KW"/>
</dbReference>
<dbReference type="Pfam" id="PF00664">
    <property type="entry name" value="ABC_membrane"/>
    <property type="match status" value="1"/>
</dbReference>
<keyword evidence="6 7" id="KW-0472">Membrane</keyword>
<dbReference type="InterPro" id="IPR011527">
    <property type="entry name" value="ABC1_TM_dom"/>
</dbReference>
<dbReference type="Proteomes" id="UP000191004">
    <property type="component" value="Unassembled WGS sequence"/>
</dbReference>
<feature type="transmembrane region" description="Helical" evidence="7">
    <location>
        <begin position="147"/>
        <end position="169"/>
    </location>
</feature>
<dbReference type="EMBL" id="LVVK01000015">
    <property type="protein sequence ID" value="OPB41503.1"/>
    <property type="molecule type" value="Genomic_DNA"/>
</dbReference>
<sequence>MFSHPSFNLTFSLETTIGFVGDENAKSYHGRGLIGAWALVYLGIALSRSLYKYETSRFIAKLRGGLIALVYQRSLNIRTADEGDISAVTLMGTDIERIASAMQLLHETWGSLIEIAIASLTPLNLAPAATFGIYVVISVYWTHGSLLTTQAFTSLALIGLLTGPVIVFIQSLPQVLQCVGCFDRIQQYCNYADVDLKDENYYEPGHVDLRDESEIHLLAPDSPPEHFDAPHGDTISLHSQGFKWSKNGHTILKDLELDISQEAITAITGPVGSGKLMALADAIIILEDGKVAAKDTPASLLQSNGYVNKLGIQLTTNGDATEAAEPSKLPTAEEVFDIAADVAINISEETDGKHVDIRRKKGELSVYAYYLASSGWYFVVLYSAAVTGWIFCIEFSNVWMKWWSAANASEPDKDIWMYLGIYALLGILGTLSGCICAWAAFIYIISRSAAQLHSNLLQATLRAPFYSRSTRDLGELLNRFSRDMELIDMELPSNMVNYTSSQFNLQLLKG</sequence>
<feature type="transmembrane region" description="Helical" evidence="7">
    <location>
        <begin position="416"/>
        <end position="445"/>
    </location>
</feature>
<evidence type="ECO:0000256" key="6">
    <source>
        <dbReference type="ARBA" id="ARBA00023136"/>
    </source>
</evidence>
<name>A0A1T3CK70_9HYPO</name>
<dbReference type="PANTHER" id="PTHR24223">
    <property type="entry name" value="ATP-BINDING CASSETTE SUB-FAMILY C"/>
    <property type="match status" value="1"/>
</dbReference>
<feature type="domain" description="ABC transmembrane type-1" evidence="8">
    <location>
        <begin position="395"/>
        <end position="496"/>
    </location>
</feature>
<comment type="caution">
    <text evidence="9">The sequence shown here is derived from an EMBL/GenBank/DDBJ whole genome shotgun (WGS) entry which is preliminary data.</text>
</comment>
<feature type="transmembrane region" description="Helical" evidence="7">
    <location>
        <begin position="112"/>
        <end position="141"/>
    </location>
</feature>
<organism evidence="9 10">
    <name type="scientific">Trichoderma guizhouense</name>
    <dbReference type="NCBI Taxonomy" id="1491466"/>
    <lineage>
        <taxon>Eukaryota</taxon>
        <taxon>Fungi</taxon>
        <taxon>Dikarya</taxon>
        <taxon>Ascomycota</taxon>
        <taxon>Pezizomycotina</taxon>
        <taxon>Sordariomycetes</taxon>
        <taxon>Hypocreomycetidae</taxon>
        <taxon>Hypocreales</taxon>
        <taxon>Hypocreaceae</taxon>
        <taxon>Trichoderma</taxon>
    </lineage>
</organism>
<dbReference type="GO" id="GO:0016020">
    <property type="term" value="C:membrane"/>
    <property type="evidence" value="ECO:0007669"/>
    <property type="project" value="InterPro"/>
</dbReference>
<evidence type="ECO:0000256" key="3">
    <source>
        <dbReference type="ARBA" id="ARBA00022741"/>
    </source>
</evidence>
<protein>
    <recommendedName>
        <fullName evidence="8">ABC transmembrane type-1 domain-containing protein</fullName>
    </recommendedName>
</protein>
<feature type="transmembrane region" description="Helical" evidence="7">
    <location>
        <begin position="367"/>
        <end position="396"/>
    </location>
</feature>
<proteinExistence type="predicted"/>
<dbReference type="AlphaFoldDB" id="A0A1T3CK70"/>
<evidence type="ECO:0000313" key="9">
    <source>
        <dbReference type="EMBL" id="OPB41503.1"/>
    </source>
</evidence>
<evidence type="ECO:0000259" key="8">
    <source>
        <dbReference type="PROSITE" id="PS50929"/>
    </source>
</evidence>
<dbReference type="PANTHER" id="PTHR24223:SF399">
    <property type="entry name" value="ABC TRANSPORTER ATNG"/>
    <property type="match status" value="1"/>
</dbReference>
<dbReference type="PROSITE" id="PS50929">
    <property type="entry name" value="ABC_TM1F"/>
    <property type="match status" value="1"/>
</dbReference>
<evidence type="ECO:0000256" key="2">
    <source>
        <dbReference type="ARBA" id="ARBA00022692"/>
    </source>
</evidence>
<dbReference type="Gene3D" id="3.40.50.300">
    <property type="entry name" value="P-loop containing nucleotide triphosphate hydrolases"/>
    <property type="match status" value="1"/>
</dbReference>
<evidence type="ECO:0000256" key="7">
    <source>
        <dbReference type="SAM" id="Phobius"/>
    </source>
</evidence>
<feature type="transmembrane region" description="Helical" evidence="7">
    <location>
        <begin position="32"/>
        <end position="51"/>
    </location>
</feature>
<keyword evidence="5 7" id="KW-1133">Transmembrane helix</keyword>
<keyword evidence="2 7" id="KW-0812">Transmembrane</keyword>
<keyword evidence="1" id="KW-0813">Transport</keyword>
<dbReference type="Gene3D" id="1.20.1560.10">
    <property type="entry name" value="ABC transporter type 1, transmembrane domain"/>
    <property type="match status" value="2"/>
</dbReference>
<evidence type="ECO:0000256" key="4">
    <source>
        <dbReference type="ARBA" id="ARBA00022840"/>
    </source>
</evidence>
<dbReference type="GO" id="GO:0140359">
    <property type="term" value="F:ABC-type transporter activity"/>
    <property type="evidence" value="ECO:0007669"/>
    <property type="project" value="InterPro"/>
</dbReference>
<dbReference type="InterPro" id="IPR036640">
    <property type="entry name" value="ABC1_TM_sf"/>
</dbReference>
<evidence type="ECO:0000256" key="5">
    <source>
        <dbReference type="ARBA" id="ARBA00022989"/>
    </source>
</evidence>
<dbReference type="SUPFAM" id="SSF90123">
    <property type="entry name" value="ABC transporter transmembrane region"/>
    <property type="match status" value="1"/>
</dbReference>
<evidence type="ECO:0000313" key="10">
    <source>
        <dbReference type="Proteomes" id="UP000191004"/>
    </source>
</evidence>